<dbReference type="InterPro" id="IPR027417">
    <property type="entry name" value="P-loop_NTPase"/>
</dbReference>
<dbReference type="Pfam" id="PF25601">
    <property type="entry name" value="AAA_lid_14"/>
    <property type="match status" value="1"/>
</dbReference>
<evidence type="ECO:0000256" key="1">
    <source>
        <dbReference type="ARBA" id="ARBA00022741"/>
    </source>
</evidence>
<feature type="domain" description="Sigma-54 factor interaction" evidence="6">
    <location>
        <begin position="208"/>
        <end position="437"/>
    </location>
</feature>
<dbReference type="InterPro" id="IPR025944">
    <property type="entry name" value="Sigma_54_int_dom_CS"/>
</dbReference>
<evidence type="ECO:0000256" key="4">
    <source>
        <dbReference type="ARBA" id="ARBA00023125"/>
    </source>
</evidence>
<dbReference type="InterPro" id="IPR025943">
    <property type="entry name" value="Sigma_54_int_dom_ATP-bd_2"/>
</dbReference>
<keyword evidence="3" id="KW-0805">Transcription regulation</keyword>
<dbReference type="InterPro" id="IPR002197">
    <property type="entry name" value="HTH_Fis"/>
</dbReference>
<keyword evidence="2" id="KW-0067">ATP-binding</keyword>
<dbReference type="Gene3D" id="1.10.10.60">
    <property type="entry name" value="Homeodomain-like"/>
    <property type="match status" value="1"/>
</dbReference>
<dbReference type="PANTHER" id="PTHR32071">
    <property type="entry name" value="TRANSCRIPTIONAL REGULATORY PROTEIN"/>
    <property type="match status" value="1"/>
</dbReference>
<gene>
    <name evidence="8" type="ORF">KHM83_00230</name>
</gene>
<dbReference type="Pfam" id="PF00158">
    <property type="entry name" value="Sigma54_activat"/>
    <property type="match status" value="1"/>
</dbReference>
<reference evidence="8 9" key="1">
    <citation type="submission" date="2021-05" db="EMBL/GenBank/DDBJ databases">
        <title>Fusibacter ferrireducens sp. nov., an anaerobic, sulfur- and Fe-reducing bacterium isolated from the mangrove sediment.</title>
        <authorList>
            <person name="Qiu D."/>
        </authorList>
    </citation>
    <scope>NUCLEOTIDE SEQUENCE [LARGE SCALE GENOMIC DNA]</scope>
    <source>
        <strain evidence="8 9">DSM 12116</strain>
    </source>
</reference>
<dbReference type="NCBIfam" id="TIGR00229">
    <property type="entry name" value="sensory_box"/>
    <property type="match status" value="1"/>
</dbReference>
<accession>A0ABS5PJF1</accession>
<evidence type="ECO:0000256" key="2">
    <source>
        <dbReference type="ARBA" id="ARBA00022840"/>
    </source>
</evidence>
<dbReference type="Gene3D" id="3.30.450.20">
    <property type="entry name" value="PAS domain"/>
    <property type="match status" value="1"/>
</dbReference>
<keyword evidence="1" id="KW-0547">Nucleotide-binding</keyword>
<evidence type="ECO:0000313" key="8">
    <source>
        <dbReference type="EMBL" id="MBS7525093.1"/>
    </source>
</evidence>
<dbReference type="PANTHER" id="PTHR32071:SF57">
    <property type="entry name" value="C4-DICARBOXYLATE TRANSPORT TRANSCRIPTIONAL REGULATORY PROTEIN DCTD"/>
    <property type="match status" value="1"/>
</dbReference>
<feature type="domain" description="PAS" evidence="7">
    <location>
        <begin position="70"/>
        <end position="115"/>
    </location>
</feature>
<evidence type="ECO:0000256" key="5">
    <source>
        <dbReference type="ARBA" id="ARBA00023163"/>
    </source>
</evidence>
<dbReference type="Gene3D" id="3.40.50.300">
    <property type="entry name" value="P-loop containing nucleotide triphosphate hydrolases"/>
    <property type="match status" value="1"/>
</dbReference>
<dbReference type="SUPFAM" id="SSF52540">
    <property type="entry name" value="P-loop containing nucleoside triphosphate hydrolases"/>
    <property type="match status" value="1"/>
</dbReference>
<dbReference type="InterPro" id="IPR058031">
    <property type="entry name" value="AAA_lid_NorR"/>
</dbReference>
<dbReference type="CDD" id="cd00130">
    <property type="entry name" value="PAS"/>
    <property type="match status" value="1"/>
</dbReference>
<dbReference type="SMART" id="SM00091">
    <property type="entry name" value="PAS"/>
    <property type="match status" value="1"/>
</dbReference>
<evidence type="ECO:0000259" key="6">
    <source>
        <dbReference type="PROSITE" id="PS50045"/>
    </source>
</evidence>
<dbReference type="RefSeq" id="WP_213234882.1">
    <property type="nucleotide sequence ID" value="NZ_JAHBCL010000001.1"/>
</dbReference>
<dbReference type="InterPro" id="IPR003593">
    <property type="entry name" value="AAA+_ATPase"/>
</dbReference>
<sequence>MKAKDIMSKLSNQEKLVSSQTNCINLDDDIFDIGNRDIALDQMIYVRNKQGELIGQIDGGLIAYLHTAAKRTLLNSILNNIEDAVIAIDADGRICFVNQAYSKILGIPIRKIIGKLMQAIEPAALILEILKNPQVTVKPRQYIESLQCYVSVRIIPIYENGHLESVVSIFTDATEIMLLNEEVERTKEVVAHLQQKADASEQIEKLGLIGKSPAFLNVISQAVVVAKTKANVLIRGENGVGKELIAKTIHQSSDRKDSQLITVNCAAIPESLIESELFGYEEGSFTGAKQGGKKGKFELASGGTLFLDEIGDMPLMMQSKLLRVLETSEIEKIGRQGSIPVDTRVIAATNQPLEQMIAQKQFRKDLYYRLNTVEINIPSLRERREDIGLLASHFLSIYNARYQKTLTLSKALMQFFSAHDWPGNIRELQNCIEYGVIMCQEGALTPDDLPKHLRGTVETQAVVLETAVLYPDDLKESVRLFEKKCIEKALDACDGNKTAAMQQLGLSRRTFYRKLNELAISDKK</sequence>
<dbReference type="PROSITE" id="PS50112">
    <property type="entry name" value="PAS"/>
    <property type="match status" value="1"/>
</dbReference>
<evidence type="ECO:0000313" key="9">
    <source>
        <dbReference type="Proteomes" id="UP000746471"/>
    </source>
</evidence>
<keyword evidence="4" id="KW-0238">DNA-binding</keyword>
<comment type="caution">
    <text evidence="8">The sequence shown here is derived from an EMBL/GenBank/DDBJ whole genome shotgun (WGS) entry which is preliminary data.</text>
</comment>
<dbReference type="Proteomes" id="UP000746471">
    <property type="component" value="Unassembled WGS sequence"/>
</dbReference>
<dbReference type="PROSITE" id="PS00676">
    <property type="entry name" value="SIGMA54_INTERACT_2"/>
    <property type="match status" value="1"/>
</dbReference>
<dbReference type="Gene3D" id="1.10.8.60">
    <property type="match status" value="1"/>
</dbReference>
<dbReference type="Pfam" id="PF13188">
    <property type="entry name" value="PAS_8"/>
    <property type="match status" value="1"/>
</dbReference>
<dbReference type="SMART" id="SM00382">
    <property type="entry name" value="AAA"/>
    <property type="match status" value="1"/>
</dbReference>
<name>A0ABS5PJF1_9FIRM</name>
<dbReference type="InterPro" id="IPR000014">
    <property type="entry name" value="PAS"/>
</dbReference>
<keyword evidence="5" id="KW-0804">Transcription</keyword>
<dbReference type="EMBL" id="JAHBCL010000001">
    <property type="protein sequence ID" value="MBS7525093.1"/>
    <property type="molecule type" value="Genomic_DNA"/>
</dbReference>
<protein>
    <submittedName>
        <fullName evidence="8">Sigma 54-interacting transcriptional regulator</fullName>
    </submittedName>
</protein>
<proteinExistence type="predicted"/>
<organism evidence="8 9">
    <name type="scientific">Fusibacter paucivorans</name>
    <dbReference type="NCBI Taxonomy" id="76009"/>
    <lineage>
        <taxon>Bacteria</taxon>
        <taxon>Bacillati</taxon>
        <taxon>Bacillota</taxon>
        <taxon>Clostridia</taxon>
        <taxon>Eubacteriales</taxon>
        <taxon>Eubacteriales Family XII. Incertae Sedis</taxon>
        <taxon>Fusibacter</taxon>
    </lineage>
</organism>
<dbReference type="SUPFAM" id="SSF46689">
    <property type="entry name" value="Homeodomain-like"/>
    <property type="match status" value="1"/>
</dbReference>
<dbReference type="CDD" id="cd00009">
    <property type="entry name" value="AAA"/>
    <property type="match status" value="1"/>
</dbReference>
<dbReference type="InterPro" id="IPR002078">
    <property type="entry name" value="Sigma_54_int"/>
</dbReference>
<keyword evidence="9" id="KW-1185">Reference proteome</keyword>
<dbReference type="SUPFAM" id="SSF55785">
    <property type="entry name" value="PYP-like sensor domain (PAS domain)"/>
    <property type="match status" value="1"/>
</dbReference>
<dbReference type="PROSITE" id="PS50045">
    <property type="entry name" value="SIGMA54_INTERACT_4"/>
    <property type="match status" value="1"/>
</dbReference>
<dbReference type="Pfam" id="PF02954">
    <property type="entry name" value="HTH_8"/>
    <property type="match status" value="1"/>
</dbReference>
<dbReference type="PRINTS" id="PR01590">
    <property type="entry name" value="HTHFIS"/>
</dbReference>
<evidence type="ECO:0000256" key="3">
    <source>
        <dbReference type="ARBA" id="ARBA00023015"/>
    </source>
</evidence>
<dbReference type="InterPro" id="IPR035965">
    <property type="entry name" value="PAS-like_dom_sf"/>
</dbReference>
<dbReference type="InterPro" id="IPR009057">
    <property type="entry name" value="Homeodomain-like_sf"/>
</dbReference>
<evidence type="ECO:0000259" key="7">
    <source>
        <dbReference type="PROSITE" id="PS50112"/>
    </source>
</evidence>
<dbReference type="PROSITE" id="PS00688">
    <property type="entry name" value="SIGMA54_INTERACT_3"/>
    <property type="match status" value="1"/>
</dbReference>